<sequence length="77" mass="8328">MGLGAAGLGVSFYLSSFGLLLHFASASSWSKQYGWAGYGFAHWSSGRAIGPANLISVTVGWSMWREFVFSGVSLHFY</sequence>
<protein>
    <submittedName>
        <fullName evidence="2">Uncharacterized protein</fullName>
    </submittedName>
</protein>
<gene>
    <name evidence="2" type="ORF">QBC40DRAFT_97545</name>
</gene>
<name>A0AAN6XPW0_9PEZI</name>
<proteinExistence type="predicted"/>
<dbReference type="Proteomes" id="UP001303160">
    <property type="component" value="Unassembled WGS sequence"/>
</dbReference>
<comment type="caution">
    <text evidence="2">The sequence shown here is derived from an EMBL/GenBank/DDBJ whole genome shotgun (WGS) entry which is preliminary data.</text>
</comment>
<keyword evidence="3" id="KW-1185">Reference proteome</keyword>
<evidence type="ECO:0000313" key="3">
    <source>
        <dbReference type="Proteomes" id="UP001303160"/>
    </source>
</evidence>
<evidence type="ECO:0000313" key="2">
    <source>
        <dbReference type="EMBL" id="KAK4204358.1"/>
    </source>
</evidence>
<keyword evidence="1" id="KW-0732">Signal</keyword>
<evidence type="ECO:0000256" key="1">
    <source>
        <dbReference type="SAM" id="SignalP"/>
    </source>
</evidence>
<organism evidence="2 3">
    <name type="scientific">Triangularia verruculosa</name>
    <dbReference type="NCBI Taxonomy" id="2587418"/>
    <lineage>
        <taxon>Eukaryota</taxon>
        <taxon>Fungi</taxon>
        <taxon>Dikarya</taxon>
        <taxon>Ascomycota</taxon>
        <taxon>Pezizomycotina</taxon>
        <taxon>Sordariomycetes</taxon>
        <taxon>Sordariomycetidae</taxon>
        <taxon>Sordariales</taxon>
        <taxon>Podosporaceae</taxon>
        <taxon>Triangularia</taxon>
    </lineage>
</organism>
<reference evidence="2" key="1">
    <citation type="journal article" date="2023" name="Mol. Phylogenet. Evol.">
        <title>Genome-scale phylogeny and comparative genomics of the fungal order Sordariales.</title>
        <authorList>
            <person name="Hensen N."/>
            <person name="Bonometti L."/>
            <person name="Westerberg I."/>
            <person name="Brannstrom I.O."/>
            <person name="Guillou S."/>
            <person name="Cros-Aarteil S."/>
            <person name="Calhoun S."/>
            <person name="Haridas S."/>
            <person name="Kuo A."/>
            <person name="Mondo S."/>
            <person name="Pangilinan J."/>
            <person name="Riley R."/>
            <person name="LaButti K."/>
            <person name="Andreopoulos B."/>
            <person name="Lipzen A."/>
            <person name="Chen C."/>
            <person name="Yan M."/>
            <person name="Daum C."/>
            <person name="Ng V."/>
            <person name="Clum A."/>
            <person name="Steindorff A."/>
            <person name="Ohm R.A."/>
            <person name="Martin F."/>
            <person name="Silar P."/>
            <person name="Natvig D.O."/>
            <person name="Lalanne C."/>
            <person name="Gautier V."/>
            <person name="Ament-Velasquez S.L."/>
            <person name="Kruys A."/>
            <person name="Hutchinson M.I."/>
            <person name="Powell A.J."/>
            <person name="Barry K."/>
            <person name="Miller A.N."/>
            <person name="Grigoriev I.V."/>
            <person name="Debuchy R."/>
            <person name="Gladieux P."/>
            <person name="Hiltunen Thoren M."/>
            <person name="Johannesson H."/>
        </authorList>
    </citation>
    <scope>NUCLEOTIDE SEQUENCE</scope>
    <source>
        <strain evidence="2">CBS 315.58</strain>
    </source>
</reference>
<feature type="signal peptide" evidence="1">
    <location>
        <begin position="1"/>
        <end position="26"/>
    </location>
</feature>
<accession>A0AAN6XPW0</accession>
<reference evidence="2" key="2">
    <citation type="submission" date="2023-05" db="EMBL/GenBank/DDBJ databases">
        <authorList>
            <consortium name="Lawrence Berkeley National Laboratory"/>
            <person name="Steindorff A."/>
            <person name="Hensen N."/>
            <person name="Bonometti L."/>
            <person name="Westerberg I."/>
            <person name="Brannstrom I.O."/>
            <person name="Guillou S."/>
            <person name="Cros-Aarteil S."/>
            <person name="Calhoun S."/>
            <person name="Haridas S."/>
            <person name="Kuo A."/>
            <person name="Mondo S."/>
            <person name="Pangilinan J."/>
            <person name="Riley R."/>
            <person name="Labutti K."/>
            <person name="Andreopoulos B."/>
            <person name="Lipzen A."/>
            <person name="Chen C."/>
            <person name="Yanf M."/>
            <person name="Daum C."/>
            <person name="Ng V."/>
            <person name="Clum A."/>
            <person name="Ohm R."/>
            <person name="Martin F."/>
            <person name="Silar P."/>
            <person name="Natvig D."/>
            <person name="Lalanne C."/>
            <person name="Gautier V."/>
            <person name="Ament-Velasquez S.L."/>
            <person name="Kruys A."/>
            <person name="Hutchinson M.I."/>
            <person name="Powell A.J."/>
            <person name="Barry K."/>
            <person name="Miller A.N."/>
            <person name="Grigoriev I.V."/>
            <person name="Debuchy R."/>
            <person name="Gladieux P."/>
            <person name="Thoren M.H."/>
            <person name="Johannesson H."/>
        </authorList>
    </citation>
    <scope>NUCLEOTIDE SEQUENCE</scope>
    <source>
        <strain evidence="2">CBS 315.58</strain>
    </source>
</reference>
<dbReference type="AlphaFoldDB" id="A0AAN6XPW0"/>
<dbReference type="EMBL" id="MU863882">
    <property type="protein sequence ID" value="KAK4204358.1"/>
    <property type="molecule type" value="Genomic_DNA"/>
</dbReference>
<feature type="chain" id="PRO_5042858244" evidence="1">
    <location>
        <begin position="27"/>
        <end position="77"/>
    </location>
</feature>